<dbReference type="Proteomes" id="UP000266340">
    <property type="component" value="Unassembled WGS sequence"/>
</dbReference>
<dbReference type="RefSeq" id="WP_119147925.1">
    <property type="nucleotide sequence ID" value="NZ_JBHSOV010000005.1"/>
</dbReference>
<accession>A0A398CQB7</accession>
<dbReference type="AlphaFoldDB" id="A0A398CQB7"/>
<dbReference type="EMBL" id="QXJM01000023">
    <property type="protein sequence ID" value="RIE04725.1"/>
    <property type="molecule type" value="Genomic_DNA"/>
</dbReference>
<gene>
    <name evidence="1" type="ORF">D3H35_04370</name>
</gene>
<sequence length="91" mass="10315">MNIRILAATMKHDESNGYLGHVRFEAEGHKQPYELTLQSDKRIDDWNYALNFLDESGSEQQIEAVEKALEEDDDIFDSLVDAALASLDDAK</sequence>
<dbReference type="OrthoDB" id="2665115at2"/>
<evidence type="ECO:0000313" key="2">
    <source>
        <dbReference type="Proteomes" id="UP000266340"/>
    </source>
</evidence>
<organism evidence="1 2">
    <name type="scientific">Cohnella faecalis</name>
    <dbReference type="NCBI Taxonomy" id="2315694"/>
    <lineage>
        <taxon>Bacteria</taxon>
        <taxon>Bacillati</taxon>
        <taxon>Bacillota</taxon>
        <taxon>Bacilli</taxon>
        <taxon>Bacillales</taxon>
        <taxon>Paenibacillaceae</taxon>
        <taxon>Cohnella</taxon>
    </lineage>
</organism>
<comment type="caution">
    <text evidence="1">The sequence shown here is derived from an EMBL/GenBank/DDBJ whole genome shotgun (WGS) entry which is preliminary data.</text>
</comment>
<evidence type="ECO:0000313" key="1">
    <source>
        <dbReference type="EMBL" id="RIE04725.1"/>
    </source>
</evidence>
<protein>
    <submittedName>
        <fullName evidence="1">Uncharacterized protein</fullName>
    </submittedName>
</protein>
<proteinExistence type="predicted"/>
<keyword evidence="2" id="KW-1185">Reference proteome</keyword>
<name>A0A398CQB7_9BACL</name>
<reference evidence="1 2" key="1">
    <citation type="submission" date="2018-09" db="EMBL/GenBank/DDBJ databases">
        <title>Cohnella cavernae sp. nov., isolated from a karst cave.</title>
        <authorList>
            <person name="Zhu H."/>
        </authorList>
    </citation>
    <scope>NUCLEOTIDE SEQUENCE [LARGE SCALE GENOMIC DNA]</scope>
    <source>
        <strain evidence="1 2">K2E09-144</strain>
    </source>
</reference>